<name>A0A2P2N0K9_RHIMU</name>
<feature type="region of interest" description="Disordered" evidence="1">
    <location>
        <begin position="1"/>
        <end position="30"/>
    </location>
</feature>
<organism evidence="2">
    <name type="scientific">Rhizophora mucronata</name>
    <name type="common">Asiatic mangrove</name>
    <dbReference type="NCBI Taxonomy" id="61149"/>
    <lineage>
        <taxon>Eukaryota</taxon>
        <taxon>Viridiplantae</taxon>
        <taxon>Streptophyta</taxon>
        <taxon>Embryophyta</taxon>
        <taxon>Tracheophyta</taxon>
        <taxon>Spermatophyta</taxon>
        <taxon>Magnoliopsida</taxon>
        <taxon>eudicotyledons</taxon>
        <taxon>Gunneridae</taxon>
        <taxon>Pentapetalae</taxon>
        <taxon>rosids</taxon>
        <taxon>fabids</taxon>
        <taxon>Malpighiales</taxon>
        <taxon>Rhizophoraceae</taxon>
        <taxon>Rhizophora</taxon>
    </lineage>
</organism>
<accession>A0A2P2N0K9</accession>
<proteinExistence type="predicted"/>
<dbReference type="AlphaFoldDB" id="A0A2P2N0K9"/>
<reference evidence="2" key="1">
    <citation type="submission" date="2018-02" db="EMBL/GenBank/DDBJ databases">
        <title>Rhizophora mucronata_Transcriptome.</title>
        <authorList>
            <person name="Meera S.P."/>
            <person name="Sreeshan A."/>
            <person name="Augustine A."/>
        </authorList>
    </citation>
    <scope>NUCLEOTIDE SEQUENCE</scope>
    <source>
        <tissue evidence="2">Leaf</tissue>
    </source>
</reference>
<sequence length="52" mass="5810">MDSGTQLRAVDRGTGLEDEREDEGVESQGERGLYVVKQSKRLLVAASVYVRR</sequence>
<dbReference type="EMBL" id="GGEC01055516">
    <property type="protein sequence ID" value="MBX36000.1"/>
    <property type="molecule type" value="Transcribed_RNA"/>
</dbReference>
<evidence type="ECO:0000313" key="2">
    <source>
        <dbReference type="EMBL" id="MBX36000.1"/>
    </source>
</evidence>
<protein>
    <submittedName>
        <fullName evidence="2">Uncharacterized protein</fullName>
    </submittedName>
</protein>
<evidence type="ECO:0000256" key="1">
    <source>
        <dbReference type="SAM" id="MobiDB-lite"/>
    </source>
</evidence>